<reference evidence="3 4" key="1">
    <citation type="submission" date="2018-12" db="EMBL/GenBank/DDBJ databases">
        <authorList>
            <consortium name="Pathogen Informatics"/>
        </authorList>
    </citation>
    <scope>NUCLEOTIDE SEQUENCE [LARGE SCALE GENOMIC DNA]</scope>
    <source>
        <strain evidence="3 4">NCTC12742</strain>
    </source>
</reference>
<accession>A0A448VPU8</accession>
<keyword evidence="2" id="KW-0812">Transmembrane</keyword>
<dbReference type="Proteomes" id="UP000272771">
    <property type="component" value="Chromosome"/>
</dbReference>
<proteinExistence type="predicted"/>
<keyword evidence="1" id="KW-0175">Coiled coil</keyword>
<evidence type="ECO:0000256" key="1">
    <source>
        <dbReference type="SAM" id="Coils"/>
    </source>
</evidence>
<dbReference type="AlphaFoldDB" id="A0A448VPU8"/>
<dbReference type="KEGG" id="nwe:SAMEA3174300_0299"/>
<keyword evidence="2" id="KW-1133">Transmembrane helix</keyword>
<organism evidence="3 4">
    <name type="scientific">Neisseria weaveri</name>
    <dbReference type="NCBI Taxonomy" id="28091"/>
    <lineage>
        <taxon>Bacteria</taxon>
        <taxon>Pseudomonadati</taxon>
        <taxon>Pseudomonadota</taxon>
        <taxon>Betaproteobacteria</taxon>
        <taxon>Neisseriales</taxon>
        <taxon>Neisseriaceae</taxon>
        <taxon>Neisseria</taxon>
    </lineage>
</organism>
<dbReference type="RefSeq" id="WP_004283699.1">
    <property type="nucleotide sequence ID" value="NZ_CAUJRG010000005.1"/>
</dbReference>
<dbReference type="OrthoDB" id="8605782at2"/>
<protein>
    <submittedName>
        <fullName evidence="3">Uncharacterized protein</fullName>
    </submittedName>
</protein>
<dbReference type="EMBL" id="LR134533">
    <property type="protein sequence ID" value="VEJ51835.1"/>
    <property type="molecule type" value="Genomic_DNA"/>
</dbReference>
<evidence type="ECO:0000256" key="2">
    <source>
        <dbReference type="SAM" id="Phobius"/>
    </source>
</evidence>
<evidence type="ECO:0000313" key="3">
    <source>
        <dbReference type="EMBL" id="VEJ51835.1"/>
    </source>
</evidence>
<gene>
    <name evidence="3" type="ORF">NCTC12742_01742</name>
</gene>
<evidence type="ECO:0000313" key="4">
    <source>
        <dbReference type="Proteomes" id="UP000272771"/>
    </source>
</evidence>
<keyword evidence="4" id="KW-1185">Reference proteome</keyword>
<keyword evidence="2" id="KW-0472">Membrane</keyword>
<name>A0A448VPU8_9NEIS</name>
<feature type="coiled-coil region" evidence="1">
    <location>
        <begin position="146"/>
        <end position="181"/>
    </location>
</feature>
<feature type="transmembrane region" description="Helical" evidence="2">
    <location>
        <begin position="199"/>
        <end position="220"/>
    </location>
</feature>
<sequence length="223" mass="26045">MNKQKRFYDVYVSYPPNISKDRIDASIRENLSEKEAEDLIWALKERPQAIIAEHCTPEERENAQHYFSYIGLDVITRRSLEFAPEAEQELEEDNPKTLSQCPVCQTMLENPEATECPTCHEFIYALSEENIARKRIEWQEKLAFEARRQSEIAHKLQLEKEAEEQRLRKQIRAELEQKMREEQGGNLLSSALMPKKKNISGNITTILLMVAVFVISFIIARFL</sequence>